<evidence type="ECO:0000313" key="2">
    <source>
        <dbReference type="EMBL" id="EAP78180.1"/>
    </source>
</evidence>
<dbReference type="InterPro" id="IPR036691">
    <property type="entry name" value="Endo/exonu/phosph_ase_sf"/>
</dbReference>
<organism evidence="2 3">
    <name type="scientific">Roseovarius nubinhibens (strain ATCC BAA-591 / DSM 15170 / ISM)</name>
    <dbReference type="NCBI Taxonomy" id="89187"/>
    <lineage>
        <taxon>Bacteria</taxon>
        <taxon>Pseudomonadati</taxon>
        <taxon>Pseudomonadota</taxon>
        <taxon>Alphaproteobacteria</taxon>
        <taxon>Rhodobacterales</taxon>
        <taxon>Roseobacteraceae</taxon>
        <taxon>Roseovarius</taxon>
    </lineage>
</organism>
<dbReference type="STRING" id="89187.ISM_07785"/>
<accession>A3SLE9</accession>
<feature type="domain" description="Endonuclease/exonuclease/phosphatase" evidence="1">
    <location>
        <begin position="63"/>
        <end position="319"/>
    </location>
</feature>
<dbReference type="GO" id="GO:0016020">
    <property type="term" value="C:membrane"/>
    <property type="evidence" value="ECO:0007669"/>
    <property type="project" value="GOC"/>
</dbReference>
<keyword evidence="3" id="KW-1185">Reference proteome</keyword>
<dbReference type="OrthoDB" id="9813425at2"/>
<dbReference type="eggNOG" id="COG3568">
    <property type="taxonomic scope" value="Bacteria"/>
</dbReference>
<name>A3SLE9_ROSNI</name>
<comment type="caution">
    <text evidence="2">The sequence shown here is derived from an EMBL/GenBank/DDBJ whole genome shotgun (WGS) entry which is preliminary data.</text>
</comment>
<dbReference type="InterPro" id="IPR005135">
    <property type="entry name" value="Endo/exonuclease/phosphatase"/>
</dbReference>
<dbReference type="RefSeq" id="WP_009813580.1">
    <property type="nucleotide sequence ID" value="NZ_CH724156.1"/>
</dbReference>
<dbReference type="SUPFAM" id="SSF56219">
    <property type="entry name" value="DNase I-like"/>
    <property type="match status" value="1"/>
</dbReference>
<sequence length="327" mass="35967">MIRATIPELPPVSDDQRARILAAPRDAASHNALLAATPAMSRIETGGIPTQNRLDTAPLIAAWNLERCLFPQASAEHLARLGPDVILLSEMDCGMARTGQRHTTREIAQALGMSYAYGVEFFEMGLGGPTERSFCTDDHNRLGFHGNAILSSAPLTRVAMFRLDDQGHWFNLDPDQPRLGTRMALAAEIDTATGPICVVSTHLESNANAEYRHVQFLQLLERVDYFARGCPIVIGGDLNTGNHMPPDFDWRQETLFDLACALGYSWQGSAPGQTTRPSLITPHPDRTMRLDWIATRDCSPVEQGILSALNPDGRPLSDHDCVWCRLG</sequence>
<dbReference type="InterPro" id="IPR051916">
    <property type="entry name" value="GPI-anchor_lipid_remodeler"/>
</dbReference>
<reference evidence="2 3" key="1">
    <citation type="submission" date="2005-12" db="EMBL/GenBank/DDBJ databases">
        <authorList>
            <person name="Moran M.A."/>
            <person name="Ferriera S."/>
            <person name="Johnson J."/>
            <person name="Kravitz S."/>
            <person name="Halpern A."/>
            <person name="Remington K."/>
            <person name="Beeson K."/>
            <person name="Tran B."/>
            <person name="Rogers Y.-H."/>
            <person name="Friedman R."/>
            <person name="Venter J.C."/>
        </authorList>
    </citation>
    <scope>NUCLEOTIDE SEQUENCE [LARGE SCALE GENOMIC DNA]</scope>
    <source>
        <strain evidence="3">ATCC BAA-591 / DSM 15170 / ISM</strain>
    </source>
</reference>
<dbReference type="Proteomes" id="UP000005954">
    <property type="component" value="Unassembled WGS sequence"/>
</dbReference>
<dbReference type="HOGENOM" id="CLU_806105_0_0_5"/>
<proteinExistence type="predicted"/>
<dbReference type="EMBL" id="AALY01000001">
    <property type="protein sequence ID" value="EAP78180.1"/>
    <property type="molecule type" value="Genomic_DNA"/>
</dbReference>
<dbReference type="GO" id="GO:0003824">
    <property type="term" value="F:catalytic activity"/>
    <property type="evidence" value="ECO:0007669"/>
    <property type="project" value="InterPro"/>
</dbReference>
<dbReference type="GO" id="GO:0006506">
    <property type="term" value="P:GPI anchor biosynthetic process"/>
    <property type="evidence" value="ECO:0007669"/>
    <property type="project" value="TreeGrafter"/>
</dbReference>
<evidence type="ECO:0000313" key="3">
    <source>
        <dbReference type="Proteomes" id="UP000005954"/>
    </source>
</evidence>
<protein>
    <recommendedName>
        <fullName evidence="1">Endonuclease/exonuclease/phosphatase domain-containing protein</fullName>
    </recommendedName>
</protein>
<dbReference type="Pfam" id="PF03372">
    <property type="entry name" value="Exo_endo_phos"/>
    <property type="match status" value="1"/>
</dbReference>
<dbReference type="PANTHER" id="PTHR14859:SF1">
    <property type="entry name" value="PGAP2-INTERACTING PROTEIN"/>
    <property type="match status" value="1"/>
</dbReference>
<gene>
    <name evidence="2" type="ORF">ISM_07785</name>
</gene>
<dbReference type="PANTHER" id="PTHR14859">
    <property type="entry name" value="CALCOFLUOR WHITE HYPERSENSITIVE PROTEIN PRECURSOR"/>
    <property type="match status" value="1"/>
</dbReference>
<dbReference type="Gene3D" id="3.60.10.10">
    <property type="entry name" value="Endonuclease/exonuclease/phosphatase"/>
    <property type="match status" value="1"/>
</dbReference>
<dbReference type="AlphaFoldDB" id="A3SLE9"/>
<evidence type="ECO:0000259" key="1">
    <source>
        <dbReference type="Pfam" id="PF03372"/>
    </source>
</evidence>